<dbReference type="Proteomes" id="UP001336020">
    <property type="component" value="Unassembled WGS sequence"/>
</dbReference>
<reference evidence="1 2" key="1">
    <citation type="submission" date="2023-07" db="EMBL/GenBank/DDBJ databases">
        <authorList>
            <person name="Girao M."/>
            <person name="Carvalho M.F."/>
        </authorList>
    </citation>
    <scope>NUCLEOTIDE SEQUENCE [LARGE SCALE GENOMIC DNA]</scope>
    <source>
        <strain evidence="1 2">YIM65754</strain>
    </source>
</reference>
<name>A0ABU7LGL0_9NOCA</name>
<dbReference type="EMBL" id="JAUTXY010000014">
    <property type="protein sequence ID" value="MEE2060696.1"/>
    <property type="molecule type" value="Genomic_DNA"/>
</dbReference>
<protein>
    <submittedName>
        <fullName evidence="1">Uncharacterized protein</fullName>
    </submittedName>
</protein>
<evidence type="ECO:0000313" key="1">
    <source>
        <dbReference type="EMBL" id="MEE2060696.1"/>
    </source>
</evidence>
<accession>A0ABU7LGL0</accession>
<gene>
    <name evidence="1" type="ORF">Q7514_24560</name>
</gene>
<evidence type="ECO:0000313" key="2">
    <source>
        <dbReference type="Proteomes" id="UP001336020"/>
    </source>
</evidence>
<dbReference type="RefSeq" id="WP_330135880.1">
    <property type="nucleotide sequence ID" value="NZ_JAUTXY010000014.1"/>
</dbReference>
<keyword evidence="2" id="KW-1185">Reference proteome</keyword>
<sequence>MTGWNNWAVGAAVTAAEFVRSAGGLIGAVLVQVPGEQVRKDLLAGLAASLATTGRESVLGVEHFERTGDDRRRELAWQARVIGSGITTLAEQSAVPVRGVALRSNCEGHLWTPAAATHLTRTPNAPAVMQLYNEWLHQLVLLRDALLPFRNWEQVRLRVDEHGLRRIEDPRRAFLTDYLTRSPRHDVVVQLAAWAVSEFRVPQRAYGFRVEDGTALPSVVTGSPLHSPRGLLDWSDAADGEPTAFMPAVDDYLAIPTADPAPSGPQRQPEYMLMETAEGAGRSRLTLRSDHAPDVDLGQALRGHRYAYLAVGGEPHAREGSGSHYTASQVLAADGLVDFPSGTHLIDDVPARTVLALLGKIVPHNIVLWDGRDRTRAAGTGKAGPPRVVVRVA</sequence>
<comment type="caution">
    <text evidence="1">The sequence shown here is derived from an EMBL/GenBank/DDBJ whole genome shotgun (WGS) entry which is preliminary data.</text>
</comment>
<proteinExistence type="predicted"/>
<organism evidence="1 2">
    <name type="scientific">Rhodococcus artemisiae</name>
    <dbReference type="NCBI Taxonomy" id="714159"/>
    <lineage>
        <taxon>Bacteria</taxon>
        <taxon>Bacillati</taxon>
        <taxon>Actinomycetota</taxon>
        <taxon>Actinomycetes</taxon>
        <taxon>Mycobacteriales</taxon>
        <taxon>Nocardiaceae</taxon>
        <taxon>Rhodococcus</taxon>
    </lineage>
</organism>